<comment type="caution">
    <text evidence="4">The sequence shown here is derived from an EMBL/GenBank/DDBJ whole genome shotgun (WGS) entry which is preliminary data.</text>
</comment>
<keyword evidence="5" id="KW-1185">Reference proteome</keyword>
<feature type="compositionally biased region" description="Low complexity" evidence="2">
    <location>
        <begin position="186"/>
        <end position="197"/>
    </location>
</feature>
<feature type="compositionally biased region" description="Basic residues" evidence="2">
    <location>
        <begin position="782"/>
        <end position="795"/>
    </location>
</feature>
<dbReference type="GO" id="GO:0005096">
    <property type="term" value="F:GTPase activator activity"/>
    <property type="evidence" value="ECO:0007669"/>
    <property type="project" value="UniProtKB-KW"/>
</dbReference>
<name>A0AAD7UUW1_9FUNG</name>
<dbReference type="CDD" id="cd00159">
    <property type="entry name" value="RhoGAP"/>
    <property type="match status" value="1"/>
</dbReference>
<feature type="compositionally biased region" description="Low complexity" evidence="2">
    <location>
        <begin position="679"/>
        <end position="688"/>
    </location>
</feature>
<feature type="compositionally biased region" description="Polar residues" evidence="2">
    <location>
        <begin position="736"/>
        <end position="753"/>
    </location>
</feature>
<evidence type="ECO:0000256" key="2">
    <source>
        <dbReference type="SAM" id="MobiDB-lite"/>
    </source>
</evidence>
<proteinExistence type="predicted"/>
<dbReference type="InterPro" id="IPR008936">
    <property type="entry name" value="Rho_GTPase_activation_prot"/>
</dbReference>
<dbReference type="AlphaFoldDB" id="A0AAD7UUW1"/>
<dbReference type="PANTHER" id="PTHR23176:SF134">
    <property type="entry name" value="RHO-TYPE GTPASE-ACTIVATING PROTEIN"/>
    <property type="match status" value="1"/>
</dbReference>
<sequence>MSNAPFPSKHSSILSFDLVCHLLNLPSWYEPISDKELEQIVLSQSTDIEILSQKTNDELARFIIYLRQRVELEEGYQNSLDRILHNLELPACDPDMATGIHKAFAAHVEVDTQQRSARTHYIQTMKGQLQRLAELKEKHDKSRRHHRKAMRGVAQQYLKTRLRDLPAARDAYEHKWQDIERTQAMSPTTATPSTPTSGGSHGFKGVMSMLPPATPKSGNQDHDPQQHASPEKANPTVSRSATMGVVGSKKPSIDLPSTPMTPTSTQRKLERFMKQFSTFNQDPSRITAKTARLKNEAIEADKHYRKTVLRLNHLRGRQSAVNDAARRAIQAQFEENARSIKDATQIIVKAETGTLDDIKHHLRRAEELLTSIDPTRDPALYDTLVHPEKYPVPDPVYYQNHHVGECPYMLFGISLIDYARQYRRSPPLLITRCIECIEQQEGLAKEGIYRVSGKQTHIDKLKSAFERDEPNVVPGKDDVPGDVYSVASLLKIFLRELSSPVFPFKLSDRITYSQIPDKQLRLMNLLTRLIKLPPPNYDTLKAVIEHLARLIALAEKNKMSAQNISLVFTPALFHDHNQAQRSPGEWYNDCVIEDLVMNCETLFADKDLRGASAITGVIDYGFEHLYEDHDDENLYNYDNDSPSTTSTFSILEQSLSDDESNKDAVVDENSNKDKDADDTTLLVCDTTTSPEEKRKSRKAHGLKVDTKPPEEEQEMTSSTREHDQPPPQQPQEQVPFATTINSATIPTSTSWLNQDPEIDNKKAAAVPPPLQRSATIGGGAISRHRSRQKFSKRIN</sequence>
<dbReference type="SUPFAM" id="SSF48350">
    <property type="entry name" value="GTPase activation domain, GAP"/>
    <property type="match status" value="1"/>
</dbReference>
<dbReference type="GeneID" id="83218251"/>
<dbReference type="RefSeq" id="XP_058338435.1">
    <property type="nucleotide sequence ID" value="XM_058490823.1"/>
</dbReference>
<dbReference type="InterPro" id="IPR000198">
    <property type="entry name" value="RhoGAP_dom"/>
</dbReference>
<accession>A0AAD7UUW1</accession>
<dbReference type="Gene3D" id="1.20.1270.60">
    <property type="entry name" value="Arfaptin homology (AH) domain/BAR domain"/>
    <property type="match status" value="1"/>
</dbReference>
<evidence type="ECO:0000313" key="4">
    <source>
        <dbReference type="EMBL" id="KAJ8653521.1"/>
    </source>
</evidence>
<evidence type="ECO:0000313" key="5">
    <source>
        <dbReference type="Proteomes" id="UP001234581"/>
    </source>
</evidence>
<feature type="domain" description="Rho-GAP" evidence="3">
    <location>
        <begin position="413"/>
        <end position="603"/>
    </location>
</feature>
<dbReference type="EMBL" id="JARTCD010000077">
    <property type="protein sequence ID" value="KAJ8653521.1"/>
    <property type="molecule type" value="Genomic_DNA"/>
</dbReference>
<dbReference type="SMART" id="SM00324">
    <property type="entry name" value="RhoGAP"/>
    <property type="match status" value="1"/>
</dbReference>
<reference evidence="4 5" key="1">
    <citation type="submission" date="2023-03" db="EMBL/GenBank/DDBJ databases">
        <title>Genome sequence of Lichtheimia ornata CBS 291.66.</title>
        <authorList>
            <person name="Mohabir J.T."/>
            <person name="Shea T.P."/>
            <person name="Kurbessoian T."/>
            <person name="Berby B."/>
            <person name="Fontaine J."/>
            <person name="Livny J."/>
            <person name="Gnirke A."/>
            <person name="Stajich J.E."/>
            <person name="Cuomo C.A."/>
        </authorList>
    </citation>
    <scope>NUCLEOTIDE SEQUENCE [LARGE SCALE GENOMIC DNA]</scope>
    <source>
        <strain evidence="4">CBS 291.66</strain>
    </source>
</reference>
<gene>
    <name evidence="4" type="ORF">O0I10_010849</name>
</gene>
<feature type="region of interest" description="Disordered" evidence="2">
    <location>
        <begin position="178"/>
        <end position="264"/>
    </location>
</feature>
<dbReference type="PROSITE" id="PS50238">
    <property type="entry name" value="RHOGAP"/>
    <property type="match status" value="1"/>
</dbReference>
<dbReference type="Gene3D" id="1.10.555.10">
    <property type="entry name" value="Rho GTPase activation protein"/>
    <property type="match status" value="1"/>
</dbReference>
<organism evidence="4 5">
    <name type="scientific">Lichtheimia ornata</name>
    <dbReference type="NCBI Taxonomy" id="688661"/>
    <lineage>
        <taxon>Eukaryota</taxon>
        <taxon>Fungi</taxon>
        <taxon>Fungi incertae sedis</taxon>
        <taxon>Mucoromycota</taxon>
        <taxon>Mucoromycotina</taxon>
        <taxon>Mucoromycetes</taxon>
        <taxon>Mucorales</taxon>
        <taxon>Lichtheimiaceae</taxon>
        <taxon>Lichtheimia</taxon>
    </lineage>
</organism>
<dbReference type="InterPro" id="IPR050729">
    <property type="entry name" value="Rho-GAP"/>
</dbReference>
<dbReference type="GO" id="GO:0007165">
    <property type="term" value="P:signal transduction"/>
    <property type="evidence" value="ECO:0007669"/>
    <property type="project" value="InterPro"/>
</dbReference>
<dbReference type="InterPro" id="IPR027267">
    <property type="entry name" value="AH/BAR_dom_sf"/>
</dbReference>
<dbReference type="Proteomes" id="UP001234581">
    <property type="component" value="Unassembled WGS sequence"/>
</dbReference>
<dbReference type="SUPFAM" id="SSF103657">
    <property type="entry name" value="BAR/IMD domain-like"/>
    <property type="match status" value="1"/>
</dbReference>
<dbReference type="GO" id="GO:0005737">
    <property type="term" value="C:cytoplasm"/>
    <property type="evidence" value="ECO:0007669"/>
    <property type="project" value="TreeGrafter"/>
</dbReference>
<feature type="region of interest" description="Disordered" evidence="2">
    <location>
        <begin position="654"/>
        <end position="795"/>
    </location>
</feature>
<feature type="compositionally biased region" description="Basic and acidic residues" evidence="2">
    <location>
        <begin position="659"/>
        <end position="677"/>
    </location>
</feature>
<evidence type="ECO:0000256" key="1">
    <source>
        <dbReference type="ARBA" id="ARBA00022468"/>
    </source>
</evidence>
<dbReference type="PANTHER" id="PTHR23176">
    <property type="entry name" value="RHO/RAC/CDC GTPASE-ACTIVATING PROTEIN"/>
    <property type="match status" value="1"/>
</dbReference>
<evidence type="ECO:0000259" key="3">
    <source>
        <dbReference type="PROSITE" id="PS50238"/>
    </source>
</evidence>
<keyword evidence="1" id="KW-0343">GTPase activation</keyword>
<dbReference type="Pfam" id="PF00620">
    <property type="entry name" value="RhoGAP"/>
    <property type="match status" value="1"/>
</dbReference>
<protein>
    <recommendedName>
        <fullName evidence="3">Rho-GAP domain-containing protein</fullName>
    </recommendedName>
</protein>